<dbReference type="GO" id="GO:0008121">
    <property type="term" value="F:quinol-cytochrome-c reductase activity"/>
    <property type="evidence" value="ECO:0007669"/>
    <property type="project" value="UniProtKB-EC"/>
</dbReference>
<feature type="transmembrane region" description="Helical" evidence="7">
    <location>
        <begin position="125"/>
        <end position="143"/>
    </location>
</feature>
<evidence type="ECO:0000256" key="3">
    <source>
        <dbReference type="ARBA" id="ARBA00016116"/>
    </source>
</evidence>
<evidence type="ECO:0000256" key="6">
    <source>
        <dbReference type="SAM" id="MobiDB-lite"/>
    </source>
</evidence>
<dbReference type="InterPro" id="IPR005797">
    <property type="entry name" value="Cyt_b/b6_N"/>
</dbReference>
<feature type="transmembrane region" description="Helical" evidence="7">
    <location>
        <begin position="155"/>
        <end position="175"/>
    </location>
</feature>
<dbReference type="Pfam" id="PF00033">
    <property type="entry name" value="Cytochrome_B"/>
    <property type="match status" value="1"/>
</dbReference>
<comment type="cofactor">
    <cofactor evidence="1">
        <name>heme</name>
        <dbReference type="ChEBI" id="CHEBI:30413"/>
    </cofactor>
</comment>
<accession>A0A6J4TK39</accession>
<evidence type="ECO:0000256" key="1">
    <source>
        <dbReference type="ARBA" id="ARBA00001971"/>
    </source>
</evidence>
<dbReference type="GO" id="GO:0022904">
    <property type="term" value="P:respiratory electron transport chain"/>
    <property type="evidence" value="ECO:0007669"/>
    <property type="project" value="InterPro"/>
</dbReference>
<name>A0A6J4TK39_9ACTN</name>
<dbReference type="InterPro" id="IPR016174">
    <property type="entry name" value="Di-haem_cyt_TM"/>
</dbReference>
<organism evidence="9">
    <name type="scientific">uncultured Solirubrobacteraceae bacterium</name>
    <dbReference type="NCBI Taxonomy" id="1162706"/>
    <lineage>
        <taxon>Bacteria</taxon>
        <taxon>Bacillati</taxon>
        <taxon>Actinomycetota</taxon>
        <taxon>Thermoleophilia</taxon>
        <taxon>Solirubrobacterales</taxon>
        <taxon>Solirubrobacteraceae</taxon>
        <taxon>environmental samples</taxon>
    </lineage>
</organism>
<dbReference type="PANTHER" id="PTHR19271:SF16">
    <property type="entry name" value="CYTOCHROME B"/>
    <property type="match status" value="1"/>
</dbReference>
<dbReference type="EC" id="7.1.1.8" evidence="2"/>
<protein>
    <recommendedName>
        <fullName evidence="3">Cytochrome bc1 complex cytochrome b subunit</fullName>
        <ecNumber evidence="2">7.1.1.8</ecNumber>
    </recommendedName>
    <alternativeName>
        <fullName evidence="5">Cytochrome bc1 reductase complex subunit QcrB</fullName>
    </alternativeName>
</protein>
<feature type="transmembrane region" description="Helical" evidence="7">
    <location>
        <begin position="221"/>
        <end position="244"/>
    </location>
</feature>
<dbReference type="GO" id="GO:0016020">
    <property type="term" value="C:membrane"/>
    <property type="evidence" value="ECO:0007669"/>
    <property type="project" value="InterPro"/>
</dbReference>
<evidence type="ECO:0000256" key="4">
    <source>
        <dbReference type="ARBA" id="ARBA00029351"/>
    </source>
</evidence>
<keyword evidence="7" id="KW-0812">Transmembrane</keyword>
<dbReference type="PROSITE" id="PS51002">
    <property type="entry name" value="CYTB_NTER"/>
    <property type="match status" value="1"/>
</dbReference>
<sequence>MAKLKLPAPPLPSALQPKPKRPGESERVGPVEQAKEAGISAVDWVDERTSLSGGLRWAMFRKVPKGTNWFYTLGSATLFAFLSQAVTGVFLAMYYVPSATEAYESTRFITNEVFLGEFVRGMHKWGSSVMVILIFLHMARTFFFGAYKYPRELNWIIGVVLLILTMTMSFTGYLLPFDQRSYWATIVGVNINGTGPHVGPFLSDFLRGGAEFGATTLSRFYAIHMLLVPGLLIALTGAHLYLVAKLGTTAPPWLKANPPTELNRERV</sequence>
<dbReference type="GO" id="GO:0016491">
    <property type="term" value="F:oxidoreductase activity"/>
    <property type="evidence" value="ECO:0007669"/>
    <property type="project" value="UniProtKB-KW"/>
</dbReference>
<dbReference type="SUPFAM" id="SSF81342">
    <property type="entry name" value="Transmembrane di-heme cytochromes"/>
    <property type="match status" value="1"/>
</dbReference>
<dbReference type="Gene3D" id="1.20.810.10">
    <property type="entry name" value="Cytochrome Bc1 Complex, Chain C"/>
    <property type="match status" value="1"/>
</dbReference>
<evidence type="ECO:0000256" key="2">
    <source>
        <dbReference type="ARBA" id="ARBA00012951"/>
    </source>
</evidence>
<keyword evidence="9" id="KW-0560">Oxidoreductase</keyword>
<dbReference type="AlphaFoldDB" id="A0A6J4TK39"/>
<comment type="catalytic activity">
    <reaction evidence="4">
        <text>a quinol + 2 Fe(III)-[cytochrome c](out) = a quinone + 2 Fe(II)-[cytochrome c](out) + 2 H(+)(out)</text>
        <dbReference type="Rhea" id="RHEA:11484"/>
        <dbReference type="Rhea" id="RHEA-COMP:10350"/>
        <dbReference type="Rhea" id="RHEA-COMP:14399"/>
        <dbReference type="ChEBI" id="CHEBI:15378"/>
        <dbReference type="ChEBI" id="CHEBI:24646"/>
        <dbReference type="ChEBI" id="CHEBI:29033"/>
        <dbReference type="ChEBI" id="CHEBI:29034"/>
        <dbReference type="ChEBI" id="CHEBI:132124"/>
        <dbReference type="EC" id="7.1.1.8"/>
    </reaction>
</comment>
<evidence type="ECO:0000256" key="5">
    <source>
        <dbReference type="ARBA" id="ARBA00029568"/>
    </source>
</evidence>
<reference evidence="9" key="1">
    <citation type="submission" date="2020-02" db="EMBL/GenBank/DDBJ databases">
        <authorList>
            <person name="Meier V. D."/>
        </authorList>
    </citation>
    <scope>NUCLEOTIDE SEQUENCE</scope>
    <source>
        <strain evidence="9">AVDCRST_MAG30</strain>
    </source>
</reference>
<dbReference type="CDD" id="cd00284">
    <property type="entry name" value="Cytochrome_b_N"/>
    <property type="match status" value="1"/>
</dbReference>
<keyword evidence="7" id="KW-1133">Transmembrane helix</keyword>
<evidence type="ECO:0000313" key="9">
    <source>
        <dbReference type="EMBL" id="CAA9525453.1"/>
    </source>
</evidence>
<evidence type="ECO:0000259" key="8">
    <source>
        <dbReference type="PROSITE" id="PS51002"/>
    </source>
</evidence>
<dbReference type="EMBL" id="CADCVS010000433">
    <property type="protein sequence ID" value="CAA9525453.1"/>
    <property type="molecule type" value="Genomic_DNA"/>
</dbReference>
<dbReference type="InterPro" id="IPR048259">
    <property type="entry name" value="Cytochrome_b_N_euk/bac"/>
</dbReference>
<proteinExistence type="predicted"/>
<evidence type="ECO:0000256" key="7">
    <source>
        <dbReference type="SAM" id="Phobius"/>
    </source>
</evidence>
<dbReference type="PANTHER" id="PTHR19271">
    <property type="entry name" value="CYTOCHROME B"/>
    <property type="match status" value="1"/>
</dbReference>
<keyword evidence="7" id="KW-0472">Membrane</keyword>
<dbReference type="InterPro" id="IPR027387">
    <property type="entry name" value="Cytb/b6-like_sf"/>
</dbReference>
<feature type="transmembrane region" description="Helical" evidence="7">
    <location>
        <begin position="69"/>
        <end position="96"/>
    </location>
</feature>
<feature type="domain" description="Cytochrome b/b6 N-terminal region profile" evidence="8">
    <location>
        <begin position="41"/>
        <end position="252"/>
    </location>
</feature>
<gene>
    <name evidence="9" type="ORF">AVDCRST_MAG30-3334</name>
</gene>
<feature type="compositionally biased region" description="Basic and acidic residues" evidence="6">
    <location>
        <begin position="21"/>
        <end position="32"/>
    </location>
</feature>
<feature type="region of interest" description="Disordered" evidence="6">
    <location>
        <begin position="1"/>
        <end position="32"/>
    </location>
</feature>